<dbReference type="PANTHER" id="PTHR34832:SF1">
    <property type="entry name" value="CENTROMERE PROTEIN W"/>
    <property type="match status" value="1"/>
</dbReference>
<dbReference type="AlphaFoldDB" id="A0A0L1IQ30"/>
<dbReference type="PANTHER" id="PTHR34832">
    <property type="entry name" value="CENTROMERE PROTEIN W"/>
    <property type="match status" value="1"/>
</dbReference>
<name>A0A0L1IQ30_ASPN3</name>
<dbReference type="Proteomes" id="UP000037505">
    <property type="component" value="Unassembled WGS sequence"/>
</dbReference>
<evidence type="ECO:0000256" key="2">
    <source>
        <dbReference type="ARBA" id="ARBA00004629"/>
    </source>
</evidence>
<dbReference type="GO" id="GO:0000278">
    <property type="term" value="P:mitotic cell cycle"/>
    <property type="evidence" value="ECO:0007669"/>
    <property type="project" value="TreeGrafter"/>
</dbReference>
<comment type="caution">
    <text evidence="8">The sequence shown here is derived from an EMBL/GenBank/DDBJ whole genome shotgun (WGS) entry which is preliminary data.</text>
</comment>
<keyword evidence="3" id="KW-0158">Chromosome</keyword>
<proteinExistence type="inferred from homology"/>
<comment type="subcellular location">
    <subcellularLocation>
        <location evidence="2">Chromosome</location>
        <location evidence="2">Centromere</location>
        <location evidence="2">Kinetochore</location>
    </subcellularLocation>
    <subcellularLocation>
        <location evidence="1">Nucleus</location>
    </subcellularLocation>
</comment>
<evidence type="ECO:0000313" key="8">
    <source>
        <dbReference type="EMBL" id="KNG81440.1"/>
    </source>
</evidence>
<dbReference type="EMBL" id="JNOM01000447">
    <property type="protein sequence ID" value="KNG81440.1"/>
    <property type="molecule type" value="Genomic_DNA"/>
</dbReference>
<evidence type="ECO:0000256" key="7">
    <source>
        <dbReference type="ARBA" id="ARBA00038432"/>
    </source>
</evidence>
<dbReference type="GeneID" id="26811385"/>
<evidence type="ECO:0000256" key="4">
    <source>
        <dbReference type="ARBA" id="ARBA00022838"/>
    </source>
</evidence>
<accession>A0A0L1IQ30</accession>
<organism evidence="8 9">
    <name type="scientific">Aspergillus nomiae NRRL (strain ATCC 15546 / NRRL 13137 / CBS 260.88 / M93)</name>
    <dbReference type="NCBI Taxonomy" id="1509407"/>
    <lineage>
        <taxon>Eukaryota</taxon>
        <taxon>Fungi</taxon>
        <taxon>Dikarya</taxon>
        <taxon>Ascomycota</taxon>
        <taxon>Pezizomycotina</taxon>
        <taxon>Eurotiomycetes</taxon>
        <taxon>Eurotiomycetidae</taxon>
        <taxon>Eurotiales</taxon>
        <taxon>Aspergillaceae</taxon>
        <taxon>Aspergillus</taxon>
        <taxon>Aspergillus subgen. Circumdati</taxon>
    </lineage>
</organism>
<dbReference type="RefSeq" id="XP_015402363.1">
    <property type="nucleotide sequence ID" value="XM_015554837.1"/>
</dbReference>
<evidence type="ECO:0000256" key="3">
    <source>
        <dbReference type="ARBA" id="ARBA00022454"/>
    </source>
</evidence>
<dbReference type="GO" id="GO:0005654">
    <property type="term" value="C:nucleoplasm"/>
    <property type="evidence" value="ECO:0007669"/>
    <property type="project" value="TreeGrafter"/>
</dbReference>
<gene>
    <name evidence="8" type="ORF">ANOM_009581</name>
</gene>
<dbReference type="Gene3D" id="1.10.20.10">
    <property type="entry name" value="Histone, subunit A"/>
    <property type="match status" value="1"/>
</dbReference>
<keyword evidence="4" id="KW-0995">Kinetochore</keyword>
<comment type="similarity">
    <text evidence="7">Belongs to the CENP-W/WIP1 family.</text>
</comment>
<keyword evidence="6" id="KW-0137">Centromere</keyword>
<dbReference type="CDD" id="cd13732">
    <property type="entry name" value="HFD_CENP-W"/>
    <property type="match status" value="1"/>
</dbReference>
<evidence type="ECO:0008006" key="10">
    <source>
        <dbReference type="Google" id="ProtNLM"/>
    </source>
</evidence>
<dbReference type="GO" id="GO:0046982">
    <property type="term" value="F:protein heterodimerization activity"/>
    <property type="evidence" value="ECO:0007669"/>
    <property type="project" value="InterPro"/>
</dbReference>
<dbReference type="OrthoDB" id="2543597at2759"/>
<keyword evidence="5" id="KW-0539">Nucleus</keyword>
<dbReference type="STRING" id="1509407.A0A0L1IQ30"/>
<reference evidence="8 9" key="1">
    <citation type="submission" date="2014-06" db="EMBL/GenBank/DDBJ databases">
        <title>The Genome of the Aflatoxigenic Filamentous Fungus Aspergillus nomius.</title>
        <authorList>
            <person name="Moore M.G."/>
            <person name="Shannon B.M."/>
            <person name="Brian M.M."/>
        </authorList>
    </citation>
    <scope>NUCLEOTIDE SEQUENCE [LARGE SCALE GENOMIC DNA]</scope>
    <source>
        <strain evidence="8 9">NRRL 13137</strain>
    </source>
</reference>
<dbReference type="InterPro" id="IPR052484">
    <property type="entry name" value="CENP-W/WIP1"/>
</dbReference>
<keyword evidence="9" id="KW-1185">Reference proteome</keyword>
<evidence type="ECO:0000256" key="6">
    <source>
        <dbReference type="ARBA" id="ARBA00023328"/>
    </source>
</evidence>
<evidence type="ECO:0000256" key="5">
    <source>
        <dbReference type="ARBA" id="ARBA00023242"/>
    </source>
</evidence>
<dbReference type="GO" id="GO:0000776">
    <property type="term" value="C:kinetochore"/>
    <property type="evidence" value="ECO:0007669"/>
    <property type="project" value="UniProtKB-KW"/>
</dbReference>
<dbReference type="GO" id="GO:0051382">
    <property type="term" value="P:kinetochore assembly"/>
    <property type="evidence" value="ECO:0007669"/>
    <property type="project" value="TreeGrafter"/>
</dbReference>
<evidence type="ECO:0000313" key="9">
    <source>
        <dbReference type="Proteomes" id="UP000037505"/>
    </source>
</evidence>
<evidence type="ECO:0000256" key="1">
    <source>
        <dbReference type="ARBA" id="ARBA00004123"/>
    </source>
</evidence>
<sequence>MAATQKLYPRGTVKRIVKAQSNRNLSKNADILIFLDYMLFMQE</sequence>
<protein>
    <recommendedName>
        <fullName evidence="10">Transcription factor CBF/NF-Y/archaeal histone domain-containing protein</fullName>
    </recommendedName>
</protein>
<dbReference type="InterPro" id="IPR009072">
    <property type="entry name" value="Histone-fold"/>
</dbReference>
<dbReference type="GO" id="GO:0007059">
    <property type="term" value="P:chromosome segregation"/>
    <property type="evidence" value="ECO:0007669"/>
    <property type="project" value="TreeGrafter"/>
</dbReference>